<dbReference type="EMBL" id="SJSM01000010">
    <property type="protein sequence ID" value="TCC94984.1"/>
    <property type="molecule type" value="Genomic_DNA"/>
</dbReference>
<evidence type="ECO:0000259" key="2">
    <source>
        <dbReference type="Pfam" id="PF13351"/>
    </source>
</evidence>
<evidence type="ECO:0000313" key="4">
    <source>
        <dbReference type="Proteomes" id="UP000291117"/>
    </source>
</evidence>
<dbReference type="InterPro" id="IPR025343">
    <property type="entry name" value="DUF4099"/>
</dbReference>
<dbReference type="Pfam" id="PF13351">
    <property type="entry name" value="DUF4099"/>
    <property type="match status" value="1"/>
</dbReference>
<dbReference type="Proteomes" id="UP000291117">
    <property type="component" value="Unassembled WGS sequence"/>
</dbReference>
<dbReference type="RefSeq" id="WP_131610132.1">
    <property type="nucleotide sequence ID" value="NZ_SJSM01000010.1"/>
</dbReference>
<dbReference type="OrthoDB" id="835269at2"/>
<comment type="caution">
    <text evidence="3">The sequence shown here is derived from an EMBL/GenBank/DDBJ whole genome shotgun (WGS) entry which is preliminary data.</text>
</comment>
<reference evidence="3 4" key="1">
    <citation type="submission" date="2019-02" db="EMBL/GenBank/DDBJ databases">
        <title>Pedobacter sp. RP-3-8 sp. nov., isolated from Arctic soil.</title>
        <authorList>
            <person name="Dahal R.H."/>
        </authorList>
    </citation>
    <scope>NUCLEOTIDE SEQUENCE [LARGE SCALE GENOMIC DNA]</scope>
    <source>
        <strain evidence="3 4">RP-3-8</strain>
    </source>
</reference>
<feature type="compositionally biased region" description="Basic and acidic residues" evidence="1">
    <location>
        <begin position="243"/>
        <end position="270"/>
    </location>
</feature>
<gene>
    <name evidence="3" type="ORF">EZ444_15855</name>
</gene>
<name>A0A4R0N9R0_9SPHI</name>
<evidence type="ECO:0000256" key="1">
    <source>
        <dbReference type="SAM" id="MobiDB-lite"/>
    </source>
</evidence>
<feature type="region of interest" description="Disordered" evidence="1">
    <location>
        <begin position="243"/>
        <end position="278"/>
    </location>
</feature>
<accession>A0A4R0N9R0</accession>
<protein>
    <submittedName>
        <fullName evidence="3">DUF4099 domain-containing protein</fullName>
    </submittedName>
</protein>
<keyword evidence="4" id="KW-1185">Reference proteome</keyword>
<dbReference type="AlphaFoldDB" id="A0A4R0N9R0"/>
<evidence type="ECO:0000313" key="3">
    <source>
        <dbReference type="EMBL" id="TCC94984.1"/>
    </source>
</evidence>
<sequence>MVLNVNINSNFMKPLFEEKELPINDLQKIGLYNDGKLALGAEDLSALLAGRRTDLVSIQNLRTEAFHIQQLDAKLSLQRHPDGSVSLNLHPIYKQAVGHELLDKSEVELLTSGKIANVSKQVDLEPVKKKTLIIEYDAQTREFISYDPNGVEPPEKINGQQLTPEDKQNYKSGNVVQLEDGTRVQHRASERNGMLSDRQVLILSVLLDGGISYLLITGIRNLVANREEQKSQYTKGYEQALKEMKDSTRAKDEIKLTQAPDDERKNDYKRGYGRSGSR</sequence>
<organism evidence="3 4">
    <name type="scientific">Pedobacter hiemivivus</name>
    <dbReference type="NCBI Taxonomy" id="2530454"/>
    <lineage>
        <taxon>Bacteria</taxon>
        <taxon>Pseudomonadati</taxon>
        <taxon>Bacteroidota</taxon>
        <taxon>Sphingobacteriia</taxon>
        <taxon>Sphingobacteriales</taxon>
        <taxon>Sphingobacteriaceae</taxon>
        <taxon>Pedobacter</taxon>
    </lineage>
</organism>
<proteinExistence type="predicted"/>
<feature type="domain" description="DUF4099" evidence="2">
    <location>
        <begin position="16"/>
        <end position="96"/>
    </location>
</feature>